<accession>A0A5P1FLS0</accession>
<keyword evidence="2" id="KW-1185">Reference proteome</keyword>
<gene>
    <name evidence="1" type="ORF">A4U43_C02F7630</name>
</gene>
<proteinExistence type="predicted"/>
<dbReference type="Gramene" id="ONK77540">
    <property type="protein sequence ID" value="ONK77540"/>
    <property type="gene ID" value="A4U43_C02F7630"/>
</dbReference>
<protein>
    <submittedName>
        <fullName evidence="1">Uncharacterized protein</fullName>
    </submittedName>
</protein>
<dbReference type="EMBL" id="CM007382">
    <property type="protein sequence ID" value="ONK77540.1"/>
    <property type="molecule type" value="Genomic_DNA"/>
</dbReference>
<dbReference type="Proteomes" id="UP000243459">
    <property type="component" value="Chromosome 2"/>
</dbReference>
<name>A0A5P1FLS0_ASPOF</name>
<dbReference type="AlphaFoldDB" id="A0A5P1FLS0"/>
<evidence type="ECO:0000313" key="2">
    <source>
        <dbReference type="Proteomes" id="UP000243459"/>
    </source>
</evidence>
<organism evidence="1 2">
    <name type="scientific">Asparagus officinalis</name>
    <name type="common">Garden asparagus</name>
    <dbReference type="NCBI Taxonomy" id="4686"/>
    <lineage>
        <taxon>Eukaryota</taxon>
        <taxon>Viridiplantae</taxon>
        <taxon>Streptophyta</taxon>
        <taxon>Embryophyta</taxon>
        <taxon>Tracheophyta</taxon>
        <taxon>Spermatophyta</taxon>
        <taxon>Magnoliopsida</taxon>
        <taxon>Liliopsida</taxon>
        <taxon>Asparagales</taxon>
        <taxon>Asparagaceae</taxon>
        <taxon>Asparagoideae</taxon>
        <taxon>Asparagus</taxon>
    </lineage>
</organism>
<reference evidence="2" key="1">
    <citation type="journal article" date="2017" name="Nat. Commun.">
        <title>The asparagus genome sheds light on the origin and evolution of a young Y chromosome.</title>
        <authorList>
            <person name="Harkess A."/>
            <person name="Zhou J."/>
            <person name="Xu C."/>
            <person name="Bowers J.E."/>
            <person name="Van der Hulst R."/>
            <person name="Ayyampalayam S."/>
            <person name="Mercati F."/>
            <person name="Riccardi P."/>
            <person name="McKain M.R."/>
            <person name="Kakrana A."/>
            <person name="Tang H."/>
            <person name="Ray J."/>
            <person name="Groenendijk J."/>
            <person name="Arikit S."/>
            <person name="Mathioni S.M."/>
            <person name="Nakano M."/>
            <person name="Shan H."/>
            <person name="Telgmann-Rauber A."/>
            <person name="Kanno A."/>
            <person name="Yue Z."/>
            <person name="Chen H."/>
            <person name="Li W."/>
            <person name="Chen Y."/>
            <person name="Xu X."/>
            <person name="Zhang Y."/>
            <person name="Luo S."/>
            <person name="Chen H."/>
            <person name="Gao J."/>
            <person name="Mao Z."/>
            <person name="Pires J.C."/>
            <person name="Luo M."/>
            <person name="Kudrna D."/>
            <person name="Wing R.A."/>
            <person name="Meyers B.C."/>
            <person name="Yi K."/>
            <person name="Kong H."/>
            <person name="Lavrijsen P."/>
            <person name="Sunseri F."/>
            <person name="Falavigna A."/>
            <person name="Ye Y."/>
            <person name="Leebens-Mack J.H."/>
            <person name="Chen G."/>
        </authorList>
    </citation>
    <scope>NUCLEOTIDE SEQUENCE [LARGE SCALE GENOMIC DNA]</scope>
    <source>
        <strain evidence="2">cv. DH0086</strain>
    </source>
</reference>
<evidence type="ECO:0000313" key="1">
    <source>
        <dbReference type="EMBL" id="ONK77540.1"/>
    </source>
</evidence>
<sequence>MILETGGDLQDFIFMRPLHLRIRLDCLDHPKATTQKEIISTDTTLEESLKRIEERGRREVGARAGGFRLAPEGGSRTEVGIVLQYFGARFVGRGESVGRSHDGRRRAHARRRFHGGFVVEGEGVTEDLGMGFRIVVGVNSGWDFVDRGLGLDFVDRGLGLEGEGLKGGEG</sequence>